<reference evidence="1 2" key="1">
    <citation type="submission" date="2015-09" db="EMBL/GenBank/DDBJ databases">
        <title>Draft genome of the parasitic nematode Teladorsagia circumcincta isolate WARC Sus (inbred).</title>
        <authorList>
            <person name="Mitreva M."/>
        </authorList>
    </citation>
    <scope>NUCLEOTIDE SEQUENCE [LARGE SCALE GENOMIC DNA]</scope>
    <source>
        <strain evidence="1 2">S</strain>
    </source>
</reference>
<evidence type="ECO:0000313" key="2">
    <source>
        <dbReference type="Proteomes" id="UP000230423"/>
    </source>
</evidence>
<accession>A0A2G9UN79</accession>
<sequence length="141" mass="16272">MPENDKNMLIKEKIGKLITYAAFAFLARGVRCASIEVHRSTTKNKERLRSSRWITWDRLNPAHWLTSNTSTSTLYQATIKQKTLLRRCTLFHPIIDPCYLTMRLGLPDRFVMFNGMFTGIAVDSEEGWRDESCISAALKKE</sequence>
<dbReference type="OrthoDB" id="5851440at2759"/>
<dbReference type="EMBL" id="KZ345890">
    <property type="protein sequence ID" value="PIO71657.1"/>
    <property type="molecule type" value="Genomic_DNA"/>
</dbReference>
<dbReference type="AlphaFoldDB" id="A0A2G9UN79"/>
<gene>
    <name evidence="1" type="ORF">TELCIR_06437</name>
</gene>
<organism evidence="1 2">
    <name type="scientific">Teladorsagia circumcincta</name>
    <name type="common">Brown stomach worm</name>
    <name type="synonym">Ostertagia circumcincta</name>
    <dbReference type="NCBI Taxonomy" id="45464"/>
    <lineage>
        <taxon>Eukaryota</taxon>
        <taxon>Metazoa</taxon>
        <taxon>Ecdysozoa</taxon>
        <taxon>Nematoda</taxon>
        <taxon>Chromadorea</taxon>
        <taxon>Rhabditida</taxon>
        <taxon>Rhabditina</taxon>
        <taxon>Rhabditomorpha</taxon>
        <taxon>Strongyloidea</taxon>
        <taxon>Trichostrongylidae</taxon>
        <taxon>Teladorsagia</taxon>
    </lineage>
</organism>
<evidence type="ECO:0000313" key="1">
    <source>
        <dbReference type="EMBL" id="PIO71657.1"/>
    </source>
</evidence>
<proteinExistence type="predicted"/>
<protein>
    <submittedName>
        <fullName evidence="1">Uncharacterized protein</fullName>
    </submittedName>
</protein>
<name>A0A2G9UN79_TELCI</name>
<dbReference type="Proteomes" id="UP000230423">
    <property type="component" value="Unassembled WGS sequence"/>
</dbReference>
<keyword evidence="2" id="KW-1185">Reference proteome</keyword>